<name>A0A0D0QBZ9_9RHOB</name>
<protein>
    <recommendedName>
        <fullName evidence="4">DUF3329 domain-containing protein</fullName>
    </recommendedName>
</protein>
<reference evidence="2 3" key="1">
    <citation type="submission" date="2013-01" db="EMBL/GenBank/DDBJ databases">
        <authorList>
            <person name="Fiebig A."/>
            <person name="Goeker M."/>
            <person name="Klenk H.-P.P."/>
        </authorList>
    </citation>
    <scope>NUCLEOTIDE SEQUENCE [LARGE SCALE GENOMIC DNA]</scope>
    <source>
        <strain evidence="2 3">DSM 24838</strain>
    </source>
</reference>
<keyword evidence="1" id="KW-1133">Transmembrane helix</keyword>
<proteinExistence type="predicted"/>
<dbReference type="Proteomes" id="UP000035100">
    <property type="component" value="Unassembled WGS sequence"/>
</dbReference>
<evidence type="ECO:0000313" key="3">
    <source>
        <dbReference type="Proteomes" id="UP000035100"/>
    </source>
</evidence>
<dbReference type="AlphaFoldDB" id="A0A0D0QBZ9"/>
<feature type="transmembrane region" description="Helical" evidence="1">
    <location>
        <begin position="37"/>
        <end position="56"/>
    </location>
</feature>
<keyword evidence="1" id="KW-0472">Membrane</keyword>
<keyword evidence="1" id="KW-0812">Transmembrane</keyword>
<evidence type="ECO:0000313" key="2">
    <source>
        <dbReference type="EMBL" id="KIQ69812.1"/>
    </source>
</evidence>
<dbReference type="EMBL" id="AONG01000008">
    <property type="protein sequence ID" value="KIQ69812.1"/>
    <property type="molecule type" value="Genomic_DNA"/>
</dbReference>
<dbReference type="eggNOG" id="ENOG5033CHP">
    <property type="taxonomic scope" value="Bacteria"/>
</dbReference>
<dbReference type="PATRIC" id="fig|1123501.6.peg.1468"/>
<dbReference type="RefSeq" id="WP_018301256.1">
    <property type="nucleotide sequence ID" value="NZ_KB902276.1"/>
</dbReference>
<organism evidence="2 3">
    <name type="scientific">Wenxinia marina DSM 24838</name>
    <dbReference type="NCBI Taxonomy" id="1123501"/>
    <lineage>
        <taxon>Bacteria</taxon>
        <taxon>Pseudomonadati</taxon>
        <taxon>Pseudomonadota</taxon>
        <taxon>Alphaproteobacteria</taxon>
        <taxon>Rhodobacterales</taxon>
        <taxon>Roseobacteraceae</taxon>
        <taxon>Wenxinia</taxon>
    </lineage>
</organism>
<comment type="caution">
    <text evidence="2">The sequence shown here is derived from an EMBL/GenBank/DDBJ whole genome shotgun (WGS) entry which is preliminary data.</text>
</comment>
<evidence type="ECO:0008006" key="4">
    <source>
        <dbReference type="Google" id="ProtNLM"/>
    </source>
</evidence>
<dbReference type="STRING" id="1123501.Wenmar_01382"/>
<keyword evidence="3" id="KW-1185">Reference proteome</keyword>
<gene>
    <name evidence="2" type="ORF">Wenmar_01382</name>
</gene>
<evidence type="ECO:0000256" key="1">
    <source>
        <dbReference type="SAM" id="Phobius"/>
    </source>
</evidence>
<sequence length="68" mass="7547">MKLLDRDHPFFRPLWRRVAVTAVCFGWAGVEASSGEAGWATIFVGLGIWCVWELFLARPGTPPGDRDG</sequence>
<accession>A0A0D0QBZ9</accession>